<dbReference type="KEGG" id="mam:Mesau_02150"/>
<dbReference type="PANTHER" id="PTHR38590">
    <property type="entry name" value="BLL0828 PROTEIN"/>
    <property type="match status" value="1"/>
</dbReference>
<accession>L0KJQ5</accession>
<protein>
    <recommendedName>
        <fullName evidence="1">DUF559 domain-containing protein</fullName>
    </recommendedName>
</protein>
<dbReference type="HOGENOM" id="CLU_107928_3_0_5"/>
<sequence>MRGGNEPKVARARELRKIENDAEEKLWHELRGRRLNGHKFIRQLPIGPYFADFACREANLVVEVDGSQHAGGSRDRYRDETMNANGWSVLRIWHADVLSGRKSVLETIVAAVDGRLNKKMIGIDAKFLPSILETR</sequence>
<evidence type="ECO:0000259" key="1">
    <source>
        <dbReference type="Pfam" id="PF04480"/>
    </source>
</evidence>
<dbReference type="Pfam" id="PF04480">
    <property type="entry name" value="DUF559"/>
    <property type="match status" value="1"/>
</dbReference>
<dbReference type="AlphaFoldDB" id="L0KJQ5"/>
<dbReference type="EMBL" id="CP003358">
    <property type="protein sequence ID" value="AGB44589.1"/>
    <property type="molecule type" value="Genomic_DNA"/>
</dbReference>
<reference evidence="3" key="1">
    <citation type="submission" date="2012-02" db="EMBL/GenBank/DDBJ databases">
        <title>Complete sequence of Mesorhizobium australicum WSM2073.</title>
        <authorList>
            <person name="Lucas S."/>
            <person name="Han J."/>
            <person name="Lapidus A."/>
            <person name="Cheng J.-F."/>
            <person name="Goodwin L."/>
            <person name="Pitluck S."/>
            <person name="Peters L."/>
            <person name="Gu W."/>
            <person name="Detter J.C."/>
            <person name="Han C."/>
            <person name="Tapia R."/>
            <person name="Land M."/>
            <person name="Hauser L."/>
            <person name="Kyrpides N."/>
            <person name="Ivanova N."/>
            <person name="Pagani I."/>
            <person name="Reeve W.G."/>
            <person name="Howieson J.G."/>
            <person name="Tiwari R.P."/>
            <person name="O'Hara G.W."/>
            <person name="Atkins C.A."/>
            <person name="Ronson C.W."/>
            <person name="Nandasena K.G."/>
            <person name="Woyke T."/>
        </authorList>
    </citation>
    <scope>NUCLEOTIDE SEQUENCE [LARGE SCALE GENOMIC DNA]</scope>
    <source>
        <strain evidence="3">LMG 24608 / HAMBI 3006 / WSM2073</strain>
    </source>
</reference>
<dbReference type="Proteomes" id="UP000010998">
    <property type="component" value="Chromosome"/>
</dbReference>
<keyword evidence="3" id="KW-1185">Reference proteome</keyword>
<name>L0KJQ5_MESAW</name>
<dbReference type="CDD" id="cd01038">
    <property type="entry name" value="Endonuclease_DUF559"/>
    <property type="match status" value="1"/>
</dbReference>
<dbReference type="InterPro" id="IPR011335">
    <property type="entry name" value="Restrct_endonuc-II-like"/>
</dbReference>
<evidence type="ECO:0000313" key="2">
    <source>
        <dbReference type="EMBL" id="AGB44589.1"/>
    </source>
</evidence>
<dbReference type="InterPro" id="IPR007569">
    <property type="entry name" value="DUF559"/>
</dbReference>
<dbReference type="GeneID" id="90989628"/>
<evidence type="ECO:0000313" key="3">
    <source>
        <dbReference type="Proteomes" id="UP000010998"/>
    </source>
</evidence>
<dbReference type="PANTHER" id="PTHR38590:SF1">
    <property type="entry name" value="BLL0828 PROTEIN"/>
    <property type="match status" value="1"/>
</dbReference>
<gene>
    <name evidence="2" type="ordered locus">Mesau_02150</name>
</gene>
<dbReference type="OrthoDB" id="9798754at2"/>
<dbReference type="eggNOG" id="COG2852">
    <property type="taxonomic scope" value="Bacteria"/>
</dbReference>
<proteinExistence type="predicted"/>
<dbReference type="RefSeq" id="WP_015316039.1">
    <property type="nucleotide sequence ID" value="NC_019973.1"/>
</dbReference>
<dbReference type="Gene3D" id="3.40.960.10">
    <property type="entry name" value="VSR Endonuclease"/>
    <property type="match status" value="1"/>
</dbReference>
<dbReference type="InterPro" id="IPR047216">
    <property type="entry name" value="Endonuclease_DUF559_bact"/>
</dbReference>
<dbReference type="STRING" id="754035.Mesau_02150"/>
<organism evidence="2 3">
    <name type="scientific">Mesorhizobium australicum (strain HAMBI 3006 / LMG 24608 / WSM2073)</name>
    <dbReference type="NCBI Taxonomy" id="754035"/>
    <lineage>
        <taxon>Bacteria</taxon>
        <taxon>Pseudomonadati</taxon>
        <taxon>Pseudomonadota</taxon>
        <taxon>Alphaproteobacteria</taxon>
        <taxon>Hyphomicrobiales</taxon>
        <taxon>Phyllobacteriaceae</taxon>
        <taxon>Mesorhizobium</taxon>
    </lineage>
</organism>
<dbReference type="SUPFAM" id="SSF52980">
    <property type="entry name" value="Restriction endonuclease-like"/>
    <property type="match status" value="1"/>
</dbReference>
<feature type="domain" description="DUF559" evidence="1">
    <location>
        <begin position="10"/>
        <end position="112"/>
    </location>
</feature>